<evidence type="ECO:0000256" key="4">
    <source>
        <dbReference type="SAM" id="Coils"/>
    </source>
</evidence>
<dbReference type="AlphaFoldDB" id="A0A0A1U5E8"/>
<dbReference type="VEuPathDB" id="AmoebaDB:EIN_221880"/>
<name>A0A0A1U5E8_ENTIV</name>
<dbReference type="GO" id="GO:0003723">
    <property type="term" value="F:RNA binding"/>
    <property type="evidence" value="ECO:0007669"/>
    <property type="project" value="TreeGrafter"/>
</dbReference>
<dbReference type="Proteomes" id="UP000014680">
    <property type="component" value="Unassembled WGS sequence"/>
</dbReference>
<accession>A0A0A1U5E8</accession>
<keyword evidence="3" id="KW-0687">Ribonucleoprotein</keyword>
<dbReference type="PANTHER" id="PTHR11722:SF0">
    <property type="entry name" value="LARGE RIBOSOMAL SUBUNIT PROTEIN EL13"/>
    <property type="match status" value="1"/>
</dbReference>
<reference evidence="5 6" key="1">
    <citation type="submission" date="2012-10" db="EMBL/GenBank/DDBJ databases">
        <authorList>
            <person name="Zafar N."/>
            <person name="Inman J."/>
            <person name="Hall N."/>
            <person name="Lorenzi H."/>
            <person name="Caler E."/>
        </authorList>
    </citation>
    <scope>NUCLEOTIDE SEQUENCE [LARGE SCALE GENOMIC DNA]</scope>
    <source>
        <strain evidence="5 6">IP1</strain>
    </source>
</reference>
<dbReference type="KEGG" id="eiv:EIN_221880"/>
<dbReference type="OMA" id="PFRKVRR"/>
<dbReference type="OrthoDB" id="10264538at2759"/>
<comment type="similarity">
    <text evidence="1">Belongs to the eukaryotic ribosomal protein eL13 family.</text>
</comment>
<keyword evidence="4" id="KW-0175">Coiled coil</keyword>
<dbReference type="InterPro" id="IPR001380">
    <property type="entry name" value="Ribosomal_eL13"/>
</dbReference>
<dbReference type="GO" id="GO:0022625">
    <property type="term" value="C:cytosolic large ribosomal subunit"/>
    <property type="evidence" value="ECO:0007669"/>
    <property type="project" value="TreeGrafter"/>
</dbReference>
<protein>
    <submittedName>
        <fullName evidence="5">60S ribosomal protein L13-1, putative</fullName>
    </submittedName>
</protein>
<sequence length="295" mass="34042">MRHNQALQNNHFRKAHWETKVHTWFKQPFRAVRRHQVRVTKARQSFPNPIKMLRPAVHCMGQKYNYKLRLGKGFTLAELRAAHIDARLAPTIGIAVDRKRRNLSQESVNRNKSRLESYMARLTVLPMHKSAKAMRAQKDIKEAESRKKKAEAIKKFLDDHNKKVRDLKAKVITLKKEYLANKTIEKGKELKACSKAWIAAQKEFKKNVKKDHKKYMELANRVFRLPVKAAECTKRVMDPNTVIPLEKKQKLETAKLTKGMQQNNAVAILKRQKNIAKAVSGIAKGAKKATATKKN</sequence>
<evidence type="ECO:0000313" key="5">
    <source>
        <dbReference type="EMBL" id="ELP88055.1"/>
    </source>
</evidence>
<keyword evidence="2 5" id="KW-0689">Ribosomal protein</keyword>
<feature type="coiled-coil region" evidence="4">
    <location>
        <begin position="133"/>
        <end position="177"/>
    </location>
</feature>
<dbReference type="GO" id="GO:0003735">
    <property type="term" value="F:structural constituent of ribosome"/>
    <property type="evidence" value="ECO:0007669"/>
    <property type="project" value="InterPro"/>
</dbReference>
<keyword evidence="6" id="KW-1185">Reference proteome</keyword>
<evidence type="ECO:0000256" key="3">
    <source>
        <dbReference type="ARBA" id="ARBA00023274"/>
    </source>
</evidence>
<proteinExistence type="inferred from homology"/>
<gene>
    <name evidence="5" type="ORF">EIN_221880</name>
</gene>
<evidence type="ECO:0000313" key="6">
    <source>
        <dbReference type="Proteomes" id="UP000014680"/>
    </source>
</evidence>
<dbReference type="RefSeq" id="XP_004254826.1">
    <property type="nucleotide sequence ID" value="XM_004254778.1"/>
</dbReference>
<evidence type="ECO:0000256" key="2">
    <source>
        <dbReference type="ARBA" id="ARBA00022980"/>
    </source>
</evidence>
<dbReference type="GeneID" id="14887208"/>
<evidence type="ECO:0000256" key="1">
    <source>
        <dbReference type="ARBA" id="ARBA00005640"/>
    </source>
</evidence>
<dbReference type="Pfam" id="PF01294">
    <property type="entry name" value="Ribosomal_L13e"/>
    <property type="match status" value="1"/>
</dbReference>
<dbReference type="GO" id="GO:0006412">
    <property type="term" value="P:translation"/>
    <property type="evidence" value="ECO:0007669"/>
    <property type="project" value="InterPro"/>
</dbReference>
<dbReference type="EMBL" id="KB206756">
    <property type="protein sequence ID" value="ELP88055.1"/>
    <property type="molecule type" value="Genomic_DNA"/>
</dbReference>
<organism evidence="5 6">
    <name type="scientific">Entamoeba invadens IP1</name>
    <dbReference type="NCBI Taxonomy" id="370355"/>
    <lineage>
        <taxon>Eukaryota</taxon>
        <taxon>Amoebozoa</taxon>
        <taxon>Evosea</taxon>
        <taxon>Archamoebae</taxon>
        <taxon>Mastigamoebida</taxon>
        <taxon>Entamoebidae</taxon>
        <taxon>Entamoeba</taxon>
    </lineage>
</organism>
<dbReference type="HAMAP" id="MF_00499">
    <property type="entry name" value="Ribosomal_eL13"/>
    <property type="match status" value="1"/>
</dbReference>
<dbReference type="PANTHER" id="PTHR11722">
    <property type="entry name" value="60S RIBOSOMAL PROTEIN L13"/>
    <property type="match status" value="1"/>
</dbReference>